<dbReference type="InterPro" id="IPR008979">
    <property type="entry name" value="Galactose-bd-like_sf"/>
</dbReference>
<dbReference type="GO" id="GO:0016787">
    <property type="term" value="F:hydrolase activity"/>
    <property type="evidence" value="ECO:0007669"/>
    <property type="project" value="UniProtKB-KW"/>
</dbReference>
<feature type="signal peptide" evidence="2">
    <location>
        <begin position="1"/>
        <end position="26"/>
    </location>
</feature>
<dbReference type="EMBL" id="QSGO01000007">
    <property type="protein sequence ID" value="RHB35044.1"/>
    <property type="molecule type" value="Genomic_DNA"/>
</dbReference>
<feature type="domain" description="F5/8 type C" evidence="3">
    <location>
        <begin position="374"/>
        <end position="518"/>
    </location>
</feature>
<dbReference type="PROSITE" id="PS50022">
    <property type="entry name" value="FA58C_3"/>
    <property type="match status" value="1"/>
</dbReference>
<dbReference type="InterPro" id="IPR026444">
    <property type="entry name" value="Secre_tail"/>
</dbReference>
<dbReference type="Gene3D" id="1.50.10.10">
    <property type="match status" value="1"/>
</dbReference>
<dbReference type="NCBIfam" id="TIGR04183">
    <property type="entry name" value="Por_Secre_tail"/>
    <property type="match status" value="1"/>
</dbReference>
<evidence type="ECO:0000313" key="4">
    <source>
        <dbReference type="EMBL" id="RHB35044.1"/>
    </source>
</evidence>
<dbReference type="Pfam" id="PF18962">
    <property type="entry name" value="Por_Secre_tail"/>
    <property type="match status" value="1"/>
</dbReference>
<comment type="caution">
    <text evidence="4">The sequence shown here is derived from an EMBL/GenBank/DDBJ whole genome shotgun (WGS) entry which is preliminary data.</text>
</comment>
<feature type="chain" id="PRO_5019077706" evidence="2">
    <location>
        <begin position="27"/>
        <end position="595"/>
    </location>
</feature>
<proteinExistence type="predicted"/>
<dbReference type="Proteomes" id="UP000284379">
    <property type="component" value="Unassembled WGS sequence"/>
</dbReference>
<dbReference type="Gene3D" id="2.60.120.260">
    <property type="entry name" value="Galactose-binding domain-like"/>
    <property type="match status" value="1"/>
</dbReference>
<keyword evidence="2" id="KW-0732">Signal</keyword>
<sequence length="595" mass="67702">MKLHECIMRTRLLVSFCCVPILSVSATISQLPTKMEVLQQMALVNNYYMTNNAISAGTNDWVKSAYFTGCMEFYKVYQDQKLLDYMTLWAEKNKWALGVNADKHGADGQVCGQTYIDLYRLDKNKQEYKIQAIKECVDNLIANPQESIDDWWWVDSYFMAMPLFSKLGDLYKDNVYFERMHAMHTYSKARWKLYDETDHIWFRDSTQVPARSLSPNKKKVCWSRGNGWAVAACVRVLNDLPADHSYRVEYVQLLTEMAAALKACQREDGFWNRNLADPEHLAGPETSGTALFVYGLSWGINHGVLDREFYLPVVLKAWNGMTTIAVHKNGLLGYVQGPGFKPESNYPLNAESTWDYGVGAFLLAGSEVVKLAEGEMPEVGDLPEPPVEAVNINVTASTYETGTTNTPEKTLDRDFNTRWSAEGEQWIKYDLLSEETIATVDIAFWDGHKRKFNFSIELSTDDENWTEVFNGQSGGNTDRWETFYIGPCKARYVRISGKGNTKNKWNSILETRINIIDVPTDINRIESQTAVTIYPNPASDVLNIEGTDNGETICIYNDLGVKVMETWNRTIDISSFSTGIYFVKVQNAVFKVIKQ</sequence>
<dbReference type="GO" id="GO:0005975">
    <property type="term" value="P:carbohydrate metabolic process"/>
    <property type="evidence" value="ECO:0007669"/>
    <property type="project" value="InterPro"/>
</dbReference>
<dbReference type="InterPro" id="IPR052043">
    <property type="entry name" value="PolySaccharide_Degr_Enz"/>
</dbReference>
<evidence type="ECO:0000313" key="5">
    <source>
        <dbReference type="Proteomes" id="UP000284379"/>
    </source>
</evidence>
<evidence type="ECO:0000256" key="2">
    <source>
        <dbReference type="SAM" id="SignalP"/>
    </source>
</evidence>
<reference evidence="4 5" key="1">
    <citation type="submission" date="2018-08" db="EMBL/GenBank/DDBJ databases">
        <title>A genome reference for cultivated species of the human gut microbiota.</title>
        <authorList>
            <person name="Zou Y."/>
            <person name="Xue W."/>
            <person name="Luo G."/>
        </authorList>
    </citation>
    <scope>NUCLEOTIDE SEQUENCE [LARGE SCALE GENOMIC DNA]</scope>
    <source>
        <strain evidence="4 5">AM40-30BH</strain>
    </source>
</reference>
<dbReference type="InterPro" id="IPR012341">
    <property type="entry name" value="6hp_glycosidase-like_sf"/>
</dbReference>
<name>A0A413VNJ7_9BACE</name>
<dbReference type="Pfam" id="PF07470">
    <property type="entry name" value="Glyco_hydro_88"/>
    <property type="match status" value="1"/>
</dbReference>
<dbReference type="AlphaFoldDB" id="A0A413VNJ7"/>
<dbReference type="InterPro" id="IPR010905">
    <property type="entry name" value="Glyco_hydro_88"/>
</dbReference>
<dbReference type="PANTHER" id="PTHR33886:SF8">
    <property type="entry name" value="UNSATURATED RHAMNOGALACTURONAN HYDROLASE (EUROFUNG)"/>
    <property type="match status" value="1"/>
</dbReference>
<evidence type="ECO:0000259" key="3">
    <source>
        <dbReference type="PROSITE" id="PS50022"/>
    </source>
</evidence>
<dbReference type="InterPro" id="IPR008928">
    <property type="entry name" value="6-hairpin_glycosidase_sf"/>
</dbReference>
<keyword evidence="1" id="KW-0378">Hydrolase</keyword>
<dbReference type="InterPro" id="IPR000421">
    <property type="entry name" value="FA58C"/>
</dbReference>
<accession>A0A413VNJ7</accession>
<organism evidence="4 5">
    <name type="scientific">Bacteroides nordii</name>
    <dbReference type="NCBI Taxonomy" id="291645"/>
    <lineage>
        <taxon>Bacteria</taxon>
        <taxon>Pseudomonadati</taxon>
        <taxon>Bacteroidota</taxon>
        <taxon>Bacteroidia</taxon>
        <taxon>Bacteroidales</taxon>
        <taxon>Bacteroidaceae</taxon>
        <taxon>Bacteroides</taxon>
    </lineage>
</organism>
<evidence type="ECO:0000256" key="1">
    <source>
        <dbReference type="ARBA" id="ARBA00022801"/>
    </source>
</evidence>
<gene>
    <name evidence="4" type="ORF">DW888_11365</name>
</gene>
<dbReference type="SUPFAM" id="SSF48208">
    <property type="entry name" value="Six-hairpin glycosidases"/>
    <property type="match status" value="1"/>
</dbReference>
<dbReference type="Pfam" id="PF00754">
    <property type="entry name" value="F5_F8_type_C"/>
    <property type="match status" value="1"/>
</dbReference>
<dbReference type="PANTHER" id="PTHR33886">
    <property type="entry name" value="UNSATURATED RHAMNOGALACTURONAN HYDROLASE (EUROFUNG)"/>
    <property type="match status" value="1"/>
</dbReference>
<dbReference type="SUPFAM" id="SSF49785">
    <property type="entry name" value="Galactose-binding domain-like"/>
    <property type="match status" value="1"/>
</dbReference>
<protein>
    <submittedName>
        <fullName evidence="4">T9SS C-terminal target domain-containing protein</fullName>
    </submittedName>
</protein>